<feature type="transmembrane region" description="Helical" evidence="2">
    <location>
        <begin position="204"/>
        <end position="226"/>
    </location>
</feature>
<evidence type="ECO:0000256" key="2">
    <source>
        <dbReference type="SAM" id="Phobius"/>
    </source>
</evidence>
<evidence type="ECO:0008006" key="5">
    <source>
        <dbReference type="Google" id="ProtNLM"/>
    </source>
</evidence>
<sequence>MSDRLSPEDWRRERALAALARAMRGEDEDRPERSAQPKGQPPSKGSLLSMAPPAEAAKTAMEDDAEWRAMAAERHRLARLRREAGRSEAGQPVPDAEEPIRSHHHEAPVPPFRAGAVVPEPPFSEASVAEVQGAGVVEPENQDSGGRDVPREPAAPLPQAERARRIGLREGVFRSKPAIYRLTLLGAVLGVACAVLLWKQYGALMAFLPLLGVIIGLAAGLLLAIVRGMQKGAEPLSVSPAPAMPSSPVSVPPPPLGDDESSGLAGAFRHQPVDDEPYASGRAAYATAQPPSVEEIRASLRQLRAATQDLARRRDPR</sequence>
<dbReference type="EMBL" id="JACHEU010000001">
    <property type="protein sequence ID" value="MBB6011415.1"/>
    <property type="molecule type" value="Genomic_DNA"/>
</dbReference>
<feature type="compositionally biased region" description="Pro residues" evidence="1">
    <location>
        <begin position="242"/>
        <end position="256"/>
    </location>
</feature>
<protein>
    <recommendedName>
        <fullName evidence="5">Transmembrane protein</fullName>
    </recommendedName>
</protein>
<feature type="compositionally biased region" description="Basic and acidic residues" evidence="1">
    <location>
        <begin position="71"/>
        <end position="86"/>
    </location>
</feature>
<feature type="region of interest" description="Disordered" evidence="1">
    <location>
        <begin position="138"/>
        <end position="161"/>
    </location>
</feature>
<keyword evidence="4" id="KW-1185">Reference proteome</keyword>
<keyword evidence="2" id="KW-0472">Membrane</keyword>
<feature type="region of interest" description="Disordered" evidence="1">
    <location>
        <begin position="18"/>
        <end position="108"/>
    </location>
</feature>
<comment type="caution">
    <text evidence="3">The sequence shown here is derived from an EMBL/GenBank/DDBJ whole genome shotgun (WGS) entry which is preliminary data.</text>
</comment>
<evidence type="ECO:0000256" key="1">
    <source>
        <dbReference type="SAM" id="MobiDB-lite"/>
    </source>
</evidence>
<dbReference type="Proteomes" id="UP000533306">
    <property type="component" value="Unassembled WGS sequence"/>
</dbReference>
<feature type="compositionally biased region" description="Basic and acidic residues" evidence="1">
    <location>
        <begin position="98"/>
        <end position="107"/>
    </location>
</feature>
<proteinExistence type="predicted"/>
<evidence type="ECO:0000313" key="3">
    <source>
        <dbReference type="EMBL" id="MBB6011415.1"/>
    </source>
</evidence>
<feature type="compositionally biased region" description="Basic and acidic residues" evidence="1">
    <location>
        <begin position="23"/>
        <end position="35"/>
    </location>
</feature>
<feature type="transmembrane region" description="Helical" evidence="2">
    <location>
        <begin position="178"/>
        <end position="198"/>
    </location>
</feature>
<keyword evidence="2" id="KW-1133">Transmembrane helix</keyword>
<accession>A0A7W9VUQ0</accession>
<gene>
    <name evidence="3" type="ORF">HNR59_000760</name>
</gene>
<feature type="region of interest" description="Disordered" evidence="1">
    <location>
        <begin position="235"/>
        <end position="291"/>
    </location>
</feature>
<evidence type="ECO:0000313" key="4">
    <source>
        <dbReference type="Proteomes" id="UP000533306"/>
    </source>
</evidence>
<keyword evidence="2" id="KW-0812">Transmembrane</keyword>
<reference evidence="3 4" key="1">
    <citation type="submission" date="2020-08" db="EMBL/GenBank/DDBJ databases">
        <title>Genomic Encyclopedia of Type Strains, Phase IV (KMG-IV): sequencing the most valuable type-strain genomes for metagenomic binning, comparative biology and taxonomic classification.</title>
        <authorList>
            <person name="Goeker M."/>
        </authorList>
    </citation>
    <scope>NUCLEOTIDE SEQUENCE [LARGE SCALE GENOMIC DNA]</scope>
    <source>
        <strain evidence="3 4">DSM 11099</strain>
    </source>
</reference>
<dbReference type="AlphaFoldDB" id="A0A7W9VUQ0"/>
<name>A0A7W9VUQ0_9HYPH</name>
<dbReference type="RefSeq" id="WP_183826199.1">
    <property type="nucleotide sequence ID" value="NZ_JACHEU010000001.1"/>
</dbReference>
<organism evidence="3 4">
    <name type="scientific">Aquamicrobium lusatiense</name>
    <dbReference type="NCBI Taxonomy" id="89772"/>
    <lineage>
        <taxon>Bacteria</taxon>
        <taxon>Pseudomonadati</taxon>
        <taxon>Pseudomonadota</taxon>
        <taxon>Alphaproteobacteria</taxon>
        <taxon>Hyphomicrobiales</taxon>
        <taxon>Phyllobacteriaceae</taxon>
        <taxon>Aquamicrobium</taxon>
    </lineage>
</organism>